<dbReference type="InterPro" id="IPR057670">
    <property type="entry name" value="SH3_retrovirus"/>
</dbReference>
<dbReference type="InterPro" id="IPR001878">
    <property type="entry name" value="Znf_CCHC"/>
</dbReference>
<keyword evidence="2" id="KW-0175">Coiled coil</keyword>
<sequence>MAAPLNLEEGQSSHRPPRFNGHFYSWWKVRMHDYLMAEDSELWDIVLDGPFVPMMDEKDGEKTITVPKPRQKYDEADRKKIEKGFKAKTLLVCGIGPDEYNRVSACESAKEIWDCLKTAHEGTEQVKESKIDMLTSQYENFKMKEGETIHDMFTKLSSITNELRSLGEPISMTKQVRKVLRILPKSWESKVDAITEAKDLKVLTMDALIGNLKTHEMNRNYDLSKKEAKKDKSLMLKYKSDEDSSDDDMCGKSGHFIRECPLLKNESKEHQKHRSDKENRRDLVLGNRDRKAAADMVVKKALAAWGDSSSDSEDPDEPKDVSMVAVHEEETVFNEITLAKVMIDSVIELTSERDTMNAELDSLTENKVKLEEKMSRMVSLESNNSELKNQLNQITEEAEKLNGMSNSLQAEIQEKLKNSEKNLGLSLEKSNKLEQDIVKLKEELEKSLKWTKSSKLLSNATNQSNFNKKGLGSLNISPPYNPHSKYVFVSDNLLCLHCGKNGHLKNDCASWKNSCEGFSNYAERHNVPIERPGPPKHVSTHRFSKKKSVPAPMSFVRKLQNLQYWTKYNLITPLSAYWKLKLKWYSLLSVSQICDKGNEVKFTSEKCTVVSLTTNKVILTAHRSKNMYVADLETSHEDDLTCLSAQNESADLWHRRLGHVSSSLLNKLISKDLVRGLPKMKFAENKICEACVKGKQIRSSFKPKNQVTSSRTLELLHMDLCGPLKVQSRNGKKYILVIVDDYSRYTWTRSFRSKADAAEELVVFFKMIQTKLNQVVCSIRSDHGTEFENSTLDRFCMENGTSHNFSAPRTPHQNGVVERKNRTLVNIARTMIIESNLPQSFWAEAVNTACHVTNRCLIRAVLNKTPYELLNNRKPMLSYLRAFGCRCFVLNNGKDDLGKFDPRSDEGVFVGYSSSSKAYRIFNKRTQCIEESIHIEGGEADADQQLKSDCDDQNHSLPEEDAEVEQDDMVPGTTQNSSQSTSDSPEDDVTLDEEEHADLPNQSAAKSGWKHRKKRKQSQGPGPQARKVENVNLQEVVDSLRKQAVLAGRVFDMGIITLPGMDSLHDMVEIQSWLHLFDKKSPILHEEEVREFYYNFQFMEDGSLLTRVNNIAISLDEEVLGKILRVPTEGTRSVLGKTCSSEFASMISKTPTTKVAGIYKKIMKSEYQLVFEFVNKVLLPRTEKRTLATAADLYVMEMLCSFEALSLPSLMIEHIHKTVIERKGVHGMGYGYFLTEVFKHFRIPLSVGKVGTVKQFISEHTLFECECIEGRGFPKSKMAQLLEDLDQLKHEIEELTVRLSGKEAEIAVLKAELLTAQSEGPGSSVVQALE</sequence>
<dbReference type="GeneID" id="107013353"/>
<evidence type="ECO:0000259" key="5">
    <source>
        <dbReference type="PROSITE" id="PS50994"/>
    </source>
</evidence>
<feature type="domain" description="Integrase catalytic" evidence="5">
    <location>
        <begin position="699"/>
        <end position="874"/>
    </location>
</feature>
<evidence type="ECO:0000313" key="7">
    <source>
        <dbReference type="RefSeq" id="XP_015068768.1"/>
    </source>
</evidence>
<gene>
    <name evidence="7" type="primary">LOC107013353</name>
</gene>
<feature type="compositionally biased region" description="Acidic residues" evidence="3">
    <location>
        <begin position="984"/>
        <end position="996"/>
    </location>
</feature>
<reference evidence="7" key="2">
    <citation type="submission" date="2025-08" db="UniProtKB">
        <authorList>
            <consortium name="RefSeq"/>
        </authorList>
    </citation>
    <scope>IDENTIFICATION</scope>
</reference>
<dbReference type="Pfam" id="PF13976">
    <property type="entry name" value="gag_pre-integrs"/>
    <property type="match status" value="1"/>
</dbReference>
<dbReference type="Pfam" id="PF25597">
    <property type="entry name" value="SH3_retrovirus"/>
    <property type="match status" value="1"/>
</dbReference>
<evidence type="ECO:0000259" key="4">
    <source>
        <dbReference type="PROSITE" id="PS50158"/>
    </source>
</evidence>
<organism evidence="6 7">
    <name type="scientific">Solanum pennellii</name>
    <name type="common">Tomato</name>
    <name type="synonym">Lycopersicon pennellii</name>
    <dbReference type="NCBI Taxonomy" id="28526"/>
    <lineage>
        <taxon>Eukaryota</taxon>
        <taxon>Viridiplantae</taxon>
        <taxon>Streptophyta</taxon>
        <taxon>Embryophyta</taxon>
        <taxon>Tracheophyta</taxon>
        <taxon>Spermatophyta</taxon>
        <taxon>Magnoliopsida</taxon>
        <taxon>eudicotyledons</taxon>
        <taxon>Gunneridae</taxon>
        <taxon>Pentapetalae</taxon>
        <taxon>asterids</taxon>
        <taxon>lamiids</taxon>
        <taxon>Solanales</taxon>
        <taxon>Solanaceae</taxon>
        <taxon>Solanoideae</taxon>
        <taxon>Solaneae</taxon>
        <taxon>Solanum</taxon>
        <taxon>Solanum subgen. Lycopersicon</taxon>
    </lineage>
</organism>
<dbReference type="SUPFAM" id="SSF53098">
    <property type="entry name" value="Ribonuclease H-like"/>
    <property type="match status" value="1"/>
</dbReference>
<feature type="compositionally biased region" description="Low complexity" evidence="3">
    <location>
        <begin position="973"/>
        <end position="983"/>
    </location>
</feature>
<reference evidence="6" key="1">
    <citation type="journal article" date="2014" name="Nat. Genet.">
        <title>The genome of the stress-tolerant wild tomato species Solanum pennellii.</title>
        <authorList>
            <person name="Bolger A."/>
            <person name="Scossa F."/>
            <person name="Bolger M.E."/>
            <person name="Lanz C."/>
            <person name="Maumus F."/>
            <person name="Tohge T."/>
            <person name="Quesneville H."/>
            <person name="Alseekh S."/>
            <person name="Sorensen I."/>
            <person name="Lichtenstein G."/>
            <person name="Fich E.A."/>
            <person name="Conte M."/>
            <person name="Keller H."/>
            <person name="Schneeberger K."/>
            <person name="Schwacke R."/>
            <person name="Ofner I."/>
            <person name="Vrebalov J."/>
            <person name="Xu Y."/>
            <person name="Osorio S."/>
            <person name="Aflitos S.A."/>
            <person name="Schijlen E."/>
            <person name="Jimenez-Gomez J.M."/>
            <person name="Ryngajllo M."/>
            <person name="Kimura S."/>
            <person name="Kumar R."/>
            <person name="Koenig D."/>
            <person name="Headland L.R."/>
            <person name="Maloof J.N."/>
            <person name="Sinha N."/>
            <person name="van Ham R.C."/>
            <person name="Lankhorst R.K."/>
            <person name="Mao L."/>
            <person name="Vogel A."/>
            <person name="Arsova B."/>
            <person name="Panstruga R."/>
            <person name="Fei Z."/>
            <person name="Rose J.K."/>
            <person name="Zamir D."/>
            <person name="Carrari F."/>
            <person name="Giovannoni J.J."/>
            <person name="Weigel D."/>
            <person name="Usadel B."/>
            <person name="Fernie A.R."/>
        </authorList>
    </citation>
    <scope>NUCLEOTIDE SEQUENCE [LARGE SCALE GENOMIC DNA]</scope>
    <source>
        <strain evidence="6">cv. LA0716</strain>
    </source>
</reference>
<dbReference type="InterPro" id="IPR036397">
    <property type="entry name" value="RNaseH_sf"/>
</dbReference>
<feature type="compositionally biased region" description="Acidic residues" evidence="3">
    <location>
        <begin position="959"/>
        <end position="968"/>
    </location>
</feature>
<feature type="compositionally biased region" description="Basic residues" evidence="3">
    <location>
        <begin position="1008"/>
        <end position="1017"/>
    </location>
</feature>
<feature type="coiled-coil region" evidence="2">
    <location>
        <begin position="346"/>
        <end position="443"/>
    </location>
</feature>
<protein>
    <submittedName>
        <fullName evidence="7">Uncharacterized protein LOC107013353</fullName>
    </submittedName>
</protein>
<feature type="domain" description="CCHC-type" evidence="4">
    <location>
        <begin position="495"/>
        <end position="508"/>
    </location>
</feature>
<dbReference type="RefSeq" id="XP_015068768.1">
    <property type="nucleotide sequence ID" value="XM_015213282.1"/>
</dbReference>
<dbReference type="PANTHER" id="PTHR42648:SF21">
    <property type="entry name" value="CYSTEINE-RICH RLK (RECEPTOR-LIKE PROTEIN KINASE) 8"/>
    <property type="match status" value="1"/>
</dbReference>
<dbReference type="PANTHER" id="PTHR42648">
    <property type="entry name" value="TRANSPOSASE, PUTATIVE-RELATED"/>
    <property type="match status" value="1"/>
</dbReference>
<dbReference type="Proteomes" id="UP000694930">
    <property type="component" value="Chromosome 3"/>
</dbReference>
<feature type="region of interest" description="Disordered" evidence="3">
    <location>
        <begin position="946"/>
        <end position="1027"/>
    </location>
</feature>
<dbReference type="PROSITE" id="PS50158">
    <property type="entry name" value="ZF_CCHC"/>
    <property type="match status" value="1"/>
</dbReference>
<keyword evidence="1" id="KW-0479">Metal-binding</keyword>
<accession>A0ABM1GBP3</accession>
<dbReference type="InterPro" id="IPR036875">
    <property type="entry name" value="Znf_CCHC_sf"/>
</dbReference>
<dbReference type="InterPro" id="IPR025724">
    <property type="entry name" value="GAG-pre-integrase_dom"/>
</dbReference>
<dbReference type="Pfam" id="PF14223">
    <property type="entry name" value="Retrotran_gag_2"/>
    <property type="match status" value="1"/>
</dbReference>
<dbReference type="InterPro" id="IPR039537">
    <property type="entry name" value="Retrotran_Ty1/copia-like"/>
</dbReference>
<proteinExistence type="predicted"/>
<feature type="compositionally biased region" description="Basic and acidic residues" evidence="3">
    <location>
        <begin position="946"/>
        <end position="958"/>
    </location>
</feature>
<dbReference type="InterPro" id="IPR012337">
    <property type="entry name" value="RNaseH-like_sf"/>
</dbReference>
<evidence type="ECO:0000256" key="3">
    <source>
        <dbReference type="SAM" id="MobiDB-lite"/>
    </source>
</evidence>
<name>A0ABM1GBP3_SOLPN</name>
<dbReference type="Pfam" id="PF00665">
    <property type="entry name" value="rve"/>
    <property type="match status" value="1"/>
</dbReference>
<keyword evidence="1" id="KW-0863">Zinc-finger</keyword>
<dbReference type="InterPro" id="IPR001584">
    <property type="entry name" value="Integrase_cat-core"/>
</dbReference>
<feature type="compositionally biased region" description="Basic and acidic residues" evidence="3">
    <location>
        <begin position="265"/>
        <end position="286"/>
    </location>
</feature>
<evidence type="ECO:0000256" key="1">
    <source>
        <dbReference type="PROSITE-ProRule" id="PRU00047"/>
    </source>
</evidence>
<keyword evidence="1" id="KW-0862">Zinc</keyword>
<dbReference type="SMART" id="SM00343">
    <property type="entry name" value="ZnF_C2HC"/>
    <property type="match status" value="2"/>
</dbReference>
<evidence type="ECO:0000256" key="2">
    <source>
        <dbReference type="SAM" id="Coils"/>
    </source>
</evidence>
<dbReference type="PROSITE" id="PS50994">
    <property type="entry name" value="INTEGRASE"/>
    <property type="match status" value="1"/>
</dbReference>
<feature type="coiled-coil region" evidence="2">
    <location>
        <begin position="1278"/>
        <end position="1319"/>
    </location>
</feature>
<feature type="region of interest" description="Disordered" evidence="3">
    <location>
        <begin position="263"/>
        <end position="286"/>
    </location>
</feature>
<dbReference type="Gene3D" id="3.30.420.10">
    <property type="entry name" value="Ribonuclease H-like superfamily/Ribonuclease H"/>
    <property type="match status" value="1"/>
</dbReference>
<evidence type="ECO:0000313" key="6">
    <source>
        <dbReference type="Proteomes" id="UP000694930"/>
    </source>
</evidence>
<dbReference type="SUPFAM" id="SSF57756">
    <property type="entry name" value="Retrovirus zinc finger-like domains"/>
    <property type="match status" value="1"/>
</dbReference>
<keyword evidence="6" id="KW-1185">Reference proteome</keyword>